<accession>A0A255GEY9</accession>
<sequence>MGLFDLIRGGRKNDAATTRSALDEARDPQADSDGAVNRLIQKILATGLDGAGPYASAVKVAEKARSSSKDTDKAISKIISQHTRTGAAGGFVTSLGGFITLPVALPVNVFEFYVQATRMVGAIATLRGYDVSQPDIRTAVLLTLVGQDSQKVLKDAGVPVGALGGRVTALALRGLPRSALMVINKAIGFRVLRSVGTKSLSRLGRMVPVAGGVLGGALDGWLMKRIGKAAQKEFPTLRG</sequence>
<organism evidence="1 2">
    <name type="scientific">Enemella evansiae</name>
    <dbReference type="NCBI Taxonomy" id="2016499"/>
    <lineage>
        <taxon>Bacteria</taxon>
        <taxon>Bacillati</taxon>
        <taxon>Actinomycetota</taxon>
        <taxon>Actinomycetes</taxon>
        <taxon>Propionibacteriales</taxon>
        <taxon>Propionibacteriaceae</taxon>
        <taxon>Enemella</taxon>
    </lineage>
</organism>
<dbReference type="EMBL" id="NMVO01000014">
    <property type="protein sequence ID" value="OYO12893.1"/>
    <property type="molecule type" value="Genomic_DNA"/>
</dbReference>
<protein>
    <recommendedName>
        <fullName evidence="3">EcsC family protein</fullName>
    </recommendedName>
</protein>
<name>A0A255GEY9_9ACTN</name>
<accession>A0A4R6LV30</accession>
<dbReference type="OrthoDB" id="1425703at2"/>
<keyword evidence="2" id="KW-1185">Reference proteome</keyword>
<proteinExistence type="predicted"/>
<gene>
    <name evidence="1" type="ORF">CGZ94_13465</name>
</gene>
<dbReference type="Proteomes" id="UP000215896">
    <property type="component" value="Unassembled WGS sequence"/>
</dbReference>
<comment type="caution">
    <text evidence="1">The sequence shown here is derived from an EMBL/GenBank/DDBJ whole genome shotgun (WGS) entry which is preliminary data.</text>
</comment>
<evidence type="ECO:0000313" key="2">
    <source>
        <dbReference type="Proteomes" id="UP000215896"/>
    </source>
</evidence>
<evidence type="ECO:0000313" key="1">
    <source>
        <dbReference type="EMBL" id="OYO12893.1"/>
    </source>
</evidence>
<reference evidence="1 2" key="1">
    <citation type="submission" date="2017-07" db="EMBL/GenBank/DDBJ databases">
        <title>Draft whole genome sequences of clinical Proprionibacteriaceae strains.</title>
        <authorList>
            <person name="Bernier A.-M."/>
            <person name="Bernard K."/>
            <person name="Domingo M.-C."/>
        </authorList>
    </citation>
    <scope>NUCLEOTIDE SEQUENCE [LARGE SCALE GENOMIC DNA]</scope>
    <source>
        <strain evidence="1 2">NML 030167</strain>
    </source>
</reference>
<dbReference type="RefSeq" id="WP_094355174.1">
    <property type="nucleotide sequence ID" value="NZ_NMVK01000001.1"/>
</dbReference>
<evidence type="ECO:0008006" key="3">
    <source>
        <dbReference type="Google" id="ProtNLM"/>
    </source>
</evidence>
<dbReference type="AlphaFoldDB" id="A0A255GEY9"/>